<feature type="compositionally biased region" description="Basic and acidic residues" evidence="1">
    <location>
        <begin position="25"/>
        <end position="37"/>
    </location>
</feature>
<feature type="region of interest" description="Disordered" evidence="1">
    <location>
        <begin position="1"/>
        <end position="37"/>
    </location>
</feature>
<evidence type="ECO:0000256" key="1">
    <source>
        <dbReference type="SAM" id="MobiDB-lite"/>
    </source>
</evidence>
<proteinExistence type="predicted"/>
<name>A0AAV4HNU1_9GAST</name>
<keyword evidence="3" id="KW-1185">Reference proteome</keyword>
<gene>
    <name evidence="2" type="ORF">ElyMa_002802400</name>
</gene>
<dbReference type="Proteomes" id="UP000762676">
    <property type="component" value="Unassembled WGS sequence"/>
</dbReference>
<evidence type="ECO:0000313" key="2">
    <source>
        <dbReference type="EMBL" id="GFR99847.1"/>
    </source>
</evidence>
<dbReference type="EMBL" id="BMAT01005794">
    <property type="protein sequence ID" value="GFR99847.1"/>
    <property type="molecule type" value="Genomic_DNA"/>
</dbReference>
<protein>
    <recommendedName>
        <fullName evidence="4">Zasp-like motif domain-containing protein</fullName>
    </recommendedName>
</protein>
<reference evidence="2 3" key="1">
    <citation type="journal article" date="2021" name="Elife">
        <title>Chloroplast acquisition without the gene transfer in kleptoplastic sea slugs, Plakobranchus ocellatus.</title>
        <authorList>
            <person name="Maeda T."/>
            <person name="Takahashi S."/>
            <person name="Yoshida T."/>
            <person name="Shimamura S."/>
            <person name="Takaki Y."/>
            <person name="Nagai Y."/>
            <person name="Toyoda A."/>
            <person name="Suzuki Y."/>
            <person name="Arimoto A."/>
            <person name="Ishii H."/>
            <person name="Satoh N."/>
            <person name="Nishiyama T."/>
            <person name="Hasebe M."/>
            <person name="Maruyama T."/>
            <person name="Minagawa J."/>
            <person name="Obokata J."/>
            <person name="Shigenobu S."/>
        </authorList>
    </citation>
    <scope>NUCLEOTIDE SEQUENCE [LARGE SCALE GENOMIC DNA]</scope>
</reference>
<sequence length="171" mass="18622">MASNGGGQPPNQSMNLTWHRPGPSGDEKSPRPPKLDTESRVLNIISKNIERAPVQDQSRPSQQPLELPVVHSKLSADAQVFVPRAQQEQTYYGDQTASLSASAAEFYPGVTDDYGYNGYYQMATHRDGETDTCAGGDKARQKHAPPPSFFVACPSSLVLCCLPVVGLYKRV</sequence>
<evidence type="ECO:0000313" key="3">
    <source>
        <dbReference type="Proteomes" id="UP000762676"/>
    </source>
</evidence>
<evidence type="ECO:0008006" key="4">
    <source>
        <dbReference type="Google" id="ProtNLM"/>
    </source>
</evidence>
<accession>A0AAV4HNU1</accession>
<organism evidence="2 3">
    <name type="scientific">Elysia marginata</name>
    <dbReference type="NCBI Taxonomy" id="1093978"/>
    <lineage>
        <taxon>Eukaryota</taxon>
        <taxon>Metazoa</taxon>
        <taxon>Spiralia</taxon>
        <taxon>Lophotrochozoa</taxon>
        <taxon>Mollusca</taxon>
        <taxon>Gastropoda</taxon>
        <taxon>Heterobranchia</taxon>
        <taxon>Euthyneura</taxon>
        <taxon>Panpulmonata</taxon>
        <taxon>Sacoglossa</taxon>
        <taxon>Placobranchoidea</taxon>
        <taxon>Plakobranchidae</taxon>
        <taxon>Elysia</taxon>
    </lineage>
</organism>
<dbReference type="AlphaFoldDB" id="A0AAV4HNU1"/>
<comment type="caution">
    <text evidence="2">The sequence shown here is derived from an EMBL/GenBank/DDBJ whole genome shotgun (WGS) entry which is preliminary data.</text>
</comment>